<dbReference type="CDD" id="cd17332">
    <property type="entry name" value="MFS_MelB_like"/>
    <property type="match status" value="1"/>
</dbReference>
<evidence type="ECO:0000256" key="1">
    <source>
        <dbReference type="SAM" id="Phobius"/>
    </source>
</evidence>
<feature type="transmembrane region" description="Helical" evidence="1">
    <location>
        <begin position="165"/>
        <end position="189"/>
    </location>
</feature>
<name>A0ABW3NFY7_9BACI</name>
<dbReference type="Gene3D" id="1.20.1250.20">
    <property type="entry name" value="MFS general substrate transporter like domains"/>
    <property type="match status" value="2"/>
</dbReference>
<keyword evidence="3" id="KW-1185">Reference proteome</keyword>
<keyword evidence="1" id="KW-0812">Transmembrane</keyword>
<dbReference type="EMBL" id="JBHTKK010000005">
    <property type="protein sequence ID" value="MFD1065714.1"/>
    <property type="molecule type" value="Genomic_DNA"/>
</dbReference>
<feature type="transmembrane region" description="Helical" evidence="1">
    <location>
        <begin position="314"/>
        <end position="332"/>
    </location>
</feature>
<keyword evidence="1" id="KW-0472">Membrane</keyword>
<dbReference type="InterPro" id="IPR001927">
    <property type="entry name" value="Na/Gal_symport"/>
</dbReference>
<protein>
    <submittedName>
        <fullName evidence="2">MFS transporter</fullName>
    </submittedName>
</protein>
<comment type="caution">
    <text evidence="2">The sequence shown here is derived from an EMBL/GenBank/DDBJ whole genome shotgun (WGS) entry which is preliminary data.</text>
</comment>
<dbReference type="InterPro" id="IPR039672">
    <property type="entry name" value="MFS_2"/>
</dbReference>
<dbReference type="RefSeq" id="WP_379591303.1">
    <property type="nucleotide sequence ID" value="NZ_JBHTKK010000005.1"/>
</dbReference>
<feature type="transmembrane region" description="Helical" evidence="1">
    <location>
        <begin position="398"/>
        <end position="416"/>
    </location>
</feature>
<organism evidence="2 3">
    <name type="scientific">Oceanobacillus locisalsi</name>
    <dbReference type="NCBI Taxonomy" id="546107"/>
    <lineage>
        <taxon>Bacteria</taxon>
        <taxon>Bacillati</taxon>
        <taxon>Bacillota</taxon>
        <taxon>Bacilli</taxon>
        <taxon>Bacillales</taxon>
        <taxon>Bacillaceae</taxon>
        <taxon>Oceanobacillus</taxon>
    </lineage>
</organism>
<reference evidence="3" key="1">
    <citation type="journal article" date="2019" name="Int. J. Syst. Evol. Microbiol.">
        <title>The Global Catalogue of Microorganisms (GCM) 10K type strain sequencing project: providing services to taxonomists for standard genome sequencing and annotation.</title>
        <authorList>
            <consortium name="The Broad Institute Genomics Platform"/>
            <consortium name="The Broad Institute Genome Sequencing Center for Infectious Disease"/>
            <person name="Wu L."/>
            <person name="Ma J."/>
        </authorList>
    </citation>
    <scope>NUCLEOTIDE SEQUENCE [LARGE SCALE GENOMIC DNA]</scope>
    <source>
        <strain evidence="3">CCUG 56608</strain>
    </source>
</reference>
<feature type="transmembrane region" description="Helical" evidence="1">
    <location>
        <begin position="428"/>
        <end position="447"/>
    </location>
</feature>
<evidence type="ECO:0000313" key="2">
    <source>
        <dbReference type="EMBL" id="MFD1065714.1"/>
    </source>
</evidence>
<feature type="transmembrane region" description="Helical" evidence="1">
    <location>
        <begin position="237"/>
        <end position="263"/>
    </location>
</feature>
<feature type="transmembrane region" description="Helical" evidence="1">
    <location>
        <begin position="195"/>
        <end position="217"/>
    </location>
</feature>
<feature type="transmembrane region" description="Helical" evidence="1">
    <location>
        <begin position="338"/>
        <end position="362"/>
    </location>
</feature>
<accession>A0ABW3NFY7</accession>
<sequence>MQAAQSEQNKTQIAKTQKLKMNEKLTFGLGDFGANYSWTFIASFLTIYMTDTVGISAGIIGTIILISRVTDGFTDLFMGTLIDNTNTKMGKAKPWVFWTAPILGLLTFLLFNVPGALGQTGKIIYIFLIYLLISAVFYTANNVAYSSLTSLMTNDKNDRVSLGSIRFIFSQLAVLSITTFTTFLVSGFGGGQQGWTITTIIYALLCAVPLMITGWFVKERNIAKRKTEENTTQRVPFFLIMKVLLTNKYFIITIILYLLWYLRQTDNGIRVYYATYVFNNADVMAILSLATTVPTIIGLMYAPKFVKMFGIRKSITIGLIISIISYLIMTVFSENLTLLTVGLIVNAIGVVPFTGALSAIVADVGDLIYWKSGVPVQGSVFSLTSAGMKIGSGLQGAIVGWALTVGGYIAGSSIQPDSSILAMKSMQIYFPFACIIIIMLVTFTLNYEKFLPSVKREIEEGKVGENRTKDLAKI</sequence>
<dbReference type="NCBIfam" id="TIGR00792">
    <property type="entry name" value="gph"/>
    <property type="match status" value="1"/>
</dbReference>
<dbReference type="InterPro" id="IPR036259">
    <property type="entry name" value="MFS_trans_sf"/>
</dbReference>
<dbReference type="PANTHER" id="PTHR11328">
    <property type="entry name" value="MAJOR FACILITATOR SUPERFAMILY DOMAIN-CONTAINING PROTEIN"/>
    <property type="match status" value="1"/>
</dbReference>
<feature type="transmembrane region" description="Helical" evidence="1">
    <location>
        <begin position="55"/>
        <end position="74"/>
    </location>
</feature>
<dbReference type="PANTHER" id="PTHR11328:SF24">
    <property type="entry name" value="MAJOR FACILITATOR SUPERFAMILY (MFS) PROFILE DOMAIN-CONTAINING PROTEIN"/>
    <property type="match status" value="1"/>
</dbReference>
<proteinExistence type="predicted"/>
<keyword evidence="1" id="KW-1133">Transmembrane helix</keyword>
<feature type="transmembrane region" description="Helical" evidence="1">
    <location>
        <begin position="95"/>
        <end position="117"/>
    </location>
</feature>
<feature type="transmembrane region" description="Helical" evidence="1">
    <location>
        <begin position="283"/>
        <end position="302"/>
    </location>
</feature>
<gene>
    <name evidence="2" type="ORF">ACFQ19_06725</name>
</gene>
<feature type="transmembrane region" description="Helical" evidence="1">
    <location>
        <begin position="123"/>
        <end position="144"/>
    </location>
</feature>
<dbReference type="SUPFAM" id="SSF103473">
    <property type="entry name" value="MFS general substrate transporter"/>
    <property type="match status" value="1"/>
</dbReference>
<evidence type="ECO:0000313" key="3">
    <source>
        <dbReference type="Proteomes" id="UP001597041"/>
    </source>
</evidence>
<dbReference type="Proteomes" id="UP001597041">
    <property type="component" value="Unassembled WGS sequence"/>
</dbReference>
<dbReference type="Pfam" id="PF13347">
    <property type="entry name" value="MFS_2"/>
    <property type="match status" value="1"/>
</dbReference>
<feature type="transmembrane region" description="Helical" evidence="1">
    <location>
        <begin position="25"/>
        <end position="49"/>
    </location>
</feature>